<name>A0A1G7SX83_9BACT</name>
<dbReference type="GO" id="GO:0008295">
    <property type="term" value="P:spermidine biosynthetic process"/>
    <property type="evidence" value="ECO:0007669"/>
    <property type="project" value="UniProtKB-KW"/>
</dbReference>
<keyword evidence="7" id="KW-0456">Lyase</keyword>
<dbReference type="Pfam" id="PF02675">
    <property type="entry name" value="AdoMet_dc"/>
    <property type="match status" value="1"/>
</dbReference>
<reference evidence="11" key="1">
    <citation type="submission" date="2016-10" db="EMBL/GenBank/DDBJ databases">
        <authorList>
            <person name="Varghese N."/>
            <person name="Submissions S."/>
        </authorList>
    </citation>
    <scope>NUCLEOTIDE SEQUENCE [LARGE SCALE GENOMIC DNA]</scope>
    <source>
        <strain evidence="11">DSM 25329</strain>
    </source>
</reference>
<keyword evidence="8" id="KW-0704">Schiff base</keyword>
<proteinExistence type="predicted"/>
<dbReference type="PANTHER" id="PTHR33866:SF2">
    <property type="entry name" value="S-ADENOSYLMETHIONINE DECARBOXYLASE PROENZYME"/>
    <property type="match status" value="1"/>
</dbReference>
<evidence type="ECO:0000313" key="11">
    <source>
        <dbReference type="Proteomes" id="UP000198748"/>
    </source>
</evidence>
<dbReference type="STRING" id="659014.SAMN04487996_11717"/>
<dbReference type="EMBL" id="FNAN01000017">
    <property type="protein sequence ID" value="SDG27675.1"/>
    <property type="molecule type" value="Genomic_DNA"/>
</dbReference>
<dbReference type="SUPFAM" id="SSF56276">
    <property type="entry name" value="S-adenosylmethionine decarboxylase"/>
    <property type="match status" value="1"/>
</dbReference>
<evidence type="ECO:0000256" key="7">
    <source>
        <dbReference type="ARBA" id="ARBA00023239"/>
    </source>
</evidence>
<comment type="cofactor">
    <cofactor evidence="1">
        <name>pyruvate</name>
        <dbReference type="ChEBI" id="CHEBI:15361"/>
    </cofactor>
</comment>
<dbReference type="InterPro" id="IPR016067">
    <property type="entry name" value="S-AdoMet_deCO2ase_core"/>
</dbReference>
<evidence type="ECO:0000256" key="4">
    <source>
        <dbReference type="ARBA" id="ARBA00023066"/>
    </source>
</evidence>
<keyword evidence="2" id="KW-0210">Decarboxylase</keyword>
<dbReference type="InterPro" id="IPR003826">
    <property type="entry name" value="AdoMetDC_fam_prok"/>
</dbReference>
<gene>
    <name evidence="10" type="ORF">SAMN04487996_11717</name>
</gene>
<evidence type="ECO:0000256" key="8">
    <source>
        <dbReference type="ARBA" id="ARBA00023270"/>
    </source>
</evidence>
<keyword evidence="5" id="KW-0620">Polyamine biosynthesis</keyword>
<protein>
    <submittedName>
        <fullName evidence="10">S-adenosylmethionine decarboxylase</fullName>
    </submittedName>
</protein>
<keyword evidence="6" id="KW-0865">Zymogen</keyword>
<evidence type="ECO:0000313" key="10">
    <source>
        <dbReference type="EMBL" id="SDG27675.1"/>
    </source>
</evidence>
<dbReference type="Proteomes" id="UP000198748">
    <property type="component" value="Unassembled WGS sequence"/>
</dbReference>
<keyword evidence="11" id="KW-1185">Reference proteome</keyword>
<accession>A0A1G7SX83</accession>
<evidence type="ECO:0000256" key="9">
    <source>
        <dbReference type="ARBA" id="ARBA00023317"/>
    </source>
</evidence>
<organism evidence="10 11">
    <name type="scientific">Dyadobacter soli</name>
    <dbReference type="NCBI Taxonomy" id="659014"/>
    <lineage>
        <taxon>Bacteria</taxon>
        <taxon>Pseudomonadati</taxon>
        <taxon>Bacteroidota</taxon>
        <taxon>Cytophagia</taxon>
        <taxon>Cytophagales</taxon>
        <taxon>Spirosomataceae</taxon>
        <taxon>Dyadobacter</taxon>
    </lineage>
</organism>
<evidence type="ECO:0000256" key="5">
    <source>
        <dbReference type="ARBA" id="ARBA00023115"/>
    </source>
</evidence>
<evidence type="ECO:0000256" key="1">
    <source>
        <dbReference type="ARBA" id="ARBA00001928"/>
    </source>
</evidence>
<keyword evidence="4" id="KW-0745">Spermidine biosynthesis</keyword>
<evidence type="ECO:0000256" key="6">
    <source>
        <dbReference type="ARBA" id="ARBA00023145"/>
    </source>
</evidence>
<sequence length="136" mass="15293">MCIGGFFIKLPAIKDLTLLKTYTPGLHLIATLHSDQTALLDGYSGFKDLADELTRAFDLQKLGEVYHDFEPGGFTGIVCLSESHLSVHTWPEFGKVNVDIYLSNFQRVNNGAVREIFERITAYFSAEIVSEHQIIR</sequence>
<evidence type="ECO:0000256" key="2">
    <source>
        <dbReference type="ARBA" id="ARBA00022793"/>
    </source>
</evidence>
<dbReference type="GO" id="GO:0004014">
    <property type="term" value="F:adenosylmethionine decarboxylase activity"/>
    <property type="evidence" value="ECO:0007669"/>
    <property type="project" value="InterPro"/>
</dbReference>
<dbReference type="GO" id="GO:0005829">
    <property type="term" value="C:cytosol"/>
    <property type="evidence" value="ECO:0007669"/>
    <property type="project" value="TreeGrafter"/>
</dbReference>
<keyword evidence="3" id="KW-0068">Autocatalytic cleavage</keyword>
<dbReference type="Gene3D" id="3.60.90.10">
    <property type="entry name" value="S-adenosylmethionine decarboxylase"/>
    <property type="match status" value="1"/>
</dbReference>
<dbReference type="PANTHER" id="PTHR33866">
    <property type="entry name" value="S-ADENOSYLMETHIONINE DECARBOXYLASE PROENZYME"/>
    <property type="match status" value="1"/>
</dbReference>
<keyword evidence="9" id="KW-0670">Pyruvate</keyword>
<evidence type="ECO:0000256" key="3">
    <source>
        <dbReference type="ARBA" id="ARBA00022813"/>
    </source>
</evidence>
<dbReference type="AlphaFoldDB" id="A0A1G7SX83"/>